<organism evidence="1 2">
    <name type="scientific">Anthostomella pinea</name>
    <dbReference type="NCBI Taxonomy" id="933095"/>
    <lineage>
        <taxon>Eukaryota</taxon>
        <taxon>Fungi</taxon>
        <taxon>Dikarya</taxon>
        <taxon>Ascomycota</taxon>
        <taxon>Pezizomycotina</taxon>
        <taxon>Sordariomycetes</taxon>
        <taxon>Xylariomycetidae</taxon>
        <taxon>Xylariales</taxon>
        <taxon>Xylariaceae</taxon>
        <taxon>Anthostomella</taxon>
    </lineage>
</organism>
<dbReference type="EMBL" id="CAUWAG010000018">
    <property type="protein sequence ID" value="CAJ2510721.1"/>
    <property type="molecule type" value="Genomic_DNA"/>
</dbReference>
<gene>
    <name evidence="1" type="ORF">KHLLAP_LOCUS11189</name>
</gene>
<keyword evidence="2" id="KW-1185">Reference proteome</keyword>
<dbReference type="Proteomes" id="UP001295740">
    <property type="component" value="Unassembled WGS sequence"/>
</dbReference>
<protein>
    <submittedName>
        <fullName evidence="1">Uu.00g063460.m01.CDS01</fullName>
    </submittedName>
</protein>
<reference evidence="1" key="1">
    <citation type="submission" date="2023-10" db="EMBL/GenBank/DDBJ databases">
        <authorList>
            <person name="Hackl T."/>
        </authorList>
    </citation>
    <scope>NUCLEOTIDE SEQUENCE</scope>
</reference>
<evidence type="ECO:0000313" key="1">
    <source>
        <dbReference type="EMBL" id="CAJ2510721.1"/>
    </source>
</evidence>
<proteinExistence type="predicted"/>
<evidence type="ECO:0000313" key="2">
    <source>
        <dbReference type="Proteomes" id="UP001295740"/>
    </source>
</evidence>
<comment type="caution">
    <text evidence="1">The sequence shown here is derived from an EMBL/GenBank/DDBJ whole genome shotgun (WGS) entry which is preliminary data.</text>
</comment>
<sequence length="98" mass="10764">MLGGSTRSAAPHAKFLQHWTGENTYTTYTHFPKKVYRAANSSTGGFSVTIGAAQAGYHTFSGKLATSLKTTDTDLEPSRTIAWSEQVELLETPFYADW</sequence>
<dbReference type="AlphaFoldDB" id="A0AAI8VMT4"/>
<accession>A0AAI8VMT4</accession>
<name>A0AAI8VMT4_9PEZI</name>